<dbReference type="NCBIfam" id="TIGR00252">
    <property type="entry name" value="YraN family protein"/>
    <property type="match status" value="1"/>
</dbReference>
<dbReference type="EMBL" id="MUBC01000032">
    <property type="protein sequence ID" value="ONM43264.1"/>
    <property type="molecule type" value="Genomic_DNA"/>
</dbReference>
<dbReference type="NCBIfam" id="NF009150">
    <property type="entry name" value="PRK12497.1-3"/>
    <property type="match status" value="1"/>
</dbReference>
<gene>
    <name evidence="3" type="ORF">BXT89_13890</name>
</gene>
<dbReference type="PANTHER" id="PTHR34039:SF1">
    <property type="entry name" value="UPF0102 PROTEIN YRAN"/>
    <property type="match status" value="1"/>
</dbReference>
<evidence type="ECO:0000256" key="1">
    <source>
        <dbReference type="ARBA" id="ARBA00006738"/>
    </source>
</evidence>
<dbReference type="Proteomes" id="UP000242847">
    <property type="component" value="Unassembled WGS sequence"/>
</dbReference>
<evidence type="ECO:0000256" key="2">
    <source>
        <dbReference type="HAMAP-Rule" id="MF_00048"/>
    </source>
</evidence>
<dbReference type="GO" id="GO:0003676">
    <property type="term" value="F:nucleic acid binding"/>
    <property type="evidence" value="ECO:0007669"/>
    <property type="project" value="InterPro"/>
</dbReference>
<comment type="similarity">
    <text evidence="1 2">Belongs to the UPF0102 family.</text>
</comment>
<protein>
    <recommendedName>
        <fullName evidence="2">UPF0102 protein BXT89_13890</fullName>
    </recommendedName>
</protein>
<organism evidence="3 4">
    <name type="scientific">Halopseudomonas pachastrellae</name>
    <dbReference type="NCBI Taxonomy" id="254161"/>
    <lineage>
        <taxon>Bacteria</taxon>
        <taxon>Pseudomonadati</taxon>
        <taxon>Pseudomonadota</taxon>
        <taxon>Gammaproteobacteria</taxon>
        <taxon>Pseudomonadales</taxon>
        <taxon>Pseudomonadaceae</taxon>
        <taxon>Halopseudomonas</taxon>
    </lineage>
</organism>
<dbReference type="Gene3D" id="3.40.1350.10">
    <property type="match status" value="1"/>
</dbReference>
<name>A0A1S8DCZ4_9GAMM</name>
<dbReference type="HAMAP" id="MF_00048">
    <property type="entry name" value="UPF0102"/>
    <property type="match status" value="1"/>
</dbReference>
<sequence length="124" mass="14219">MLRLTSRQKTGNQAERMAEQIMRQAGLSCLARNHRCRQGELDLVMRDGDTVVFVEVRYRQQSRWGSAAESVGRSKQQRVIRAAEHFLLTHPRLANRPCRFDVIAAEGNPADPSSYTWIREAFTC</sequence>
<dbReference type="CDD" id="cd20736">
    <property type="entry name" value="PoNe_Nuclease"/>
    <property type="match status" value="1"/>
</dbReference>
<accession>A0A1S8DCZ4</accession>
<dbReference type="SUPFAM" id="SSF52980">
    <property type="entry name" value="Restriction endonuclease-like"/>
    <property type="match status" value="1"/>
</dbReference>
<dbReference type="AlphaFoldDB" id="A0A1S8DCZ4"/>
<dbReference type="Pfam" id="PF02021">
    <property type="entry name" value="UPF0102"/>
    <property type="match status" value="1"/>
</dbReference>
<dbReference type="PANTHER" id="PTHR34039">
    <property type="entry name" value="UPF0102 PROTEIN YRAN"/>
    <property type="match status" value="1"/>
</dbReference>
<dbReference type="InterPro" id="IPR003509">
    <property type="entry name" value="UPF0102_YraN-like"/>
</dbReference>
<dbReference type="InterPro" id="IPR011335">
    <property type="entry name" value="Restrct_endonuc-II-like"/>
</dbReference>
<keyword evidence="4" id="KW-1185">Reference proteome</keyword>
<dbReference type="OrthoDB" id="9794876at2"/>
<comment type="caution">
    <text evidence="3">The sequence shown here is derived from an EMBL/GenBank/DDBJ whole genome shotgun (WGS) entry which is preliminary data.</text>
</comment>
<evidence type="ECO:0000313" key="4">
    <source>
        <dbReference type="Proteomes" id="UP000242847"/>
    </source>
</evidence>
<reference evidence="3 4" key="1">
    <citation type="submission" date="2017-01" db="EMBL/GenBank/DDBJ databases">
        <title>Draft genome sequence of Pseudomonas pachastrellae type strain CCUG 46540T from a deep sea.</title>
        <authorList>
            <person name="Gomila M."/>
            <person name="Mulet M."/>
            <person name="Lalucat J."/>
            <person name="Garcia-Valdes E."/>
        </authorList>
    </citation>
    <scope>NUCLEOTIDE SEQUENCE [LARGE SCALE GENOMIC DNA]</scope>
    <source>
        <strain evidence="3 4">CCUG 46540</strain>
    </source>
</reference>
<dbReference type="InterPro" id="IPR011856">
    <property type="entry name" value="tRNA_endonuc-like_dom_sf"/>
</dbReference>
<evidence type="ECO:0000313" key="3">
    <source>
        <dbReference type="EMBL" id="ONM43264.1"/>
    </source>
</evidence>
<proteinExistence type="inferred from homology"/>
<dbReference type="STRING" id="254161.SAMN05216256_1264"/>